<sequence length="248" mass="25622">MTGTLRIACALLASATAVPATATPAGAVKNVVLVHGAFADGSGWAAVSDILTKDGYKVTIVQQPETSLEDDISATNRVLDLQDGPTVLVGHSYGGMIITGAGNNAHVKSLVYVAAFQPEVGESLGSLGASKPPAGTSVKTTADGFLYLDPAHYHADFCADLPAAQADFMARSQVFLSVKAASATATVPAWKSKPSFAIVATKDRAINPELERSMYKRSHADTIEIAASHAVYVSQPAAVAALIEKAAR</sequence>
<keyword evidence="4" id="KW-1185">Reference proteome</keyword>
<gene>
    <name evidence="3" type="ORF">EWE75_09420</name>
</gene>
<dbReference type="Gene3D" id="3.40.50.1820">
    <property type="entry name" value="alpha/beta hydrolase"/>
    <property type="match status" value="1"/>
</dbReference>
<organism evidence="3 4">
    <name type="scientific">Sphingomonas populi</name>
    <dbReference type="NCBI Taxonomy" id="2484750"/>
    <lineage>
        <taxon>Bacteria</taxon>
        <taxon>Pseudomonadati</taxon>
        <taxon>Pseudomonadota</taxon>
        <taxon>Alphaproteobacteria</taxon>
        <taxon>Sphingomonadales</taxon>
        <taxon>Sphingomonadaceae</taxon>
        <taxon>Sphingomonas</taxon>
    </lineage>
</organism>
<feature type="chain" id="PRO_5020954427" evidence="1">
    <location>
        <begin position="23"/>
        <end position="248"/>
    </location>
</feature>
<dbReference type="OrthoDB" id="9814966at2"/>
<accession>A0A4Q6Y4P2</accession>
<dbReference type="SUPFAM" id="SSF53474">
    <property type="entry name" value="alpha/beta-Hydrolases"/>
    <property type="match status" value="1"/>
</dbReference>
<dbReference type="Proteomes" id="UP000292085">
    <property type="component" value="Unassembled WGS sequence"/>
</dbReference>
<feature type="signal peptide" evidence="1">
    <location>
        <begin position="1"/>
        <end position="22"/>
    </location>
</feature>
<dbReference type="RefSeq" id="WP_130156754.1">
    <property type="nucleotide sequence ID" value="NZ_SGIS01000011.1"/>
</dbReference>
<name>A0A4Q6Y4P2_9SPHN</name>
<dbReference type="Pfam" id="PF12697">
    <property type="entry name" value="Abhydrolase_6"/>
    <property type="match status" value="1"/>
</dbReference>
<comment type="caution">
    <text evidence="3">The sequence shown here is derived from an EMBL/GenBank/DDBJ whole genome shotgun (WGS) entry which is preliminary data.</text>
</comment>
<dbReference type="GO" id="GO:0016787">
    <property type="term" value="F:hydrolase activity"/>
    <property type="evidence" value="ECO:0007669"/>
    <property type="project" value="UniProtKB-KW"/>
</dbReference>
<dbReference type="PANTHER" id="PTHR37017">
    <property type="entry name" value="AB HYDROLASE-1 DOMAIN-CONTAINING PROTEIN-RELATED"/>
    <property type="match status" value="1"/>
</dbReference>
<proteinExistence type="predicted"/>
<dbReference type="EMBL" id="SGIS01000011">
    <property type="protein sequence ID" value="RZF64824.1"/>
    <property type="molecule type" value="Genomic_DNA"/>
</dbReference>
<keyword evidence="1" id="KW-0732">Signal</keyword>
<dbReference type="AlphaFoldDB" id="A0A4Q6Y4P2"/>
<dbReference type="PANTHER" id="PTHR37017:SF11">
    <property type="entry name" value="ESTERASE_LIPASE_THIOESTERASE DOMAIN-CONTAINING PROTEIN"/>
    <property type="match status" value="1"/>
</dbReference>
<evidence type="ECO:0000313" key="4">
    <source>
        <dbReference type="Proteomes" id="UP000292085"/>
    </source>
</evidence>
<protein>
    <submittedName>
        <fullName evidence="3">Alpha/beta hydrolase</fullName>
    </submittedName>
</protein>
<evidence type="ECO:0000259" key="2">
    <source>
        <dbReference type="Pfam" id="PF12697"/>
    </source>
</evidence>
<dbReference type="InterPro" id="IPR052897">
    <property type="entry name" value="Sec-Metab_Biosynth_Hydrolase"/>
</dbReference>
<feature type="domain" description="AB hydrolase-1" evidence="2">
    <location>
        <begin position="31"/>
        <end position="241"/>
    </location>
</feature>
<evidence type="ECO:0000256" key="1">
    <source>
        <dbReference type="SAM" id="SignalP"/>
    </source>
</evidence>
<keyword evidence="3" id="KW-0378">Hydrolase</keyword>
<dbReference type="InterPro" id="IPR000073">
    <property type="entry name" value="AB_hydrolase_1"/>
</dbReference>
<evidence type="ECO:0000313" key="3">
    <source>
        <dbReference type="EMBL" id="RZF64824.1"/>
    </source>
</evidence>
<dbReference type="InterPro" id="IPR029058">
    <property type="entry name" value="AB_hydrolase_fold"/>
</dbReference>
<reference evidence="3 4" key="1">
    <citation type="submission" date="2019-02" db="EMBL/GenBank/DDBJ databases">
        <authorList>
            <person name="Li Y."/>
        </authorList>
    </citation>
    <scope>NUCLEOTIDE SEQUENCE [LARGE SCALE GENOMIC DNA]</scope>
    <source>
        <strain evidence="3 4">3-7</strain>
    </source>
</reference>